<proteinExistence type="predicted"/>
<dbReference type="Ensembl" id="ENSHHUT00000087235.1">
    <property type="protein sequence ID" value="ENSHHUP00000084591.1"/>
    <property type="gene ID" value="ENSHHUG00000049038.1"/>
</dbReference>
<evidence type="ECO:0000313" key="2">
    <source>
        <dbReference type="Ensembl" id="ENSHHUP00000084591.1"/>
    </source>
</evidence>
<organism evidence="2 3">
    <name type="scientific">Hucho hucho</name>
    <name type="common">huchen</name>
    <dbReference type="NCBI Taxonomy" id="62062"/>
    <lineage>
        <taxon>Eukaryota</taxon>
        <taxon>Metazoa</taxon>
        <taxon>Chordata</taxon>
        <taxon>Craniata</taxon>
        <taxon>Vertebrata</taxon>
        <taxon>Euteleostomi</taxon>
        <taxon>Actinopterygii</taxon>
        <taxon>Neopterygii</taxon>
        <taxon>Teleostei</taxon>
        <taxon>Protacanthopterygii</taxon>
        <taxon>Salmoniformes</taxon>
        <taxon>Salmonidae</taxon>
        <taxon>Salmoninae</taxon>
        <taxon>Hucho</taxon>
    </lineage>
</organism>
<dbReference type="Proteomes" id="UP000314982">
    <property type="component" value="Unassembled WGS sequence"/>
</dbReference>
<reference evidence="3" key="1">
    <citation type="submission" date="2018-06" db="EMBL/GenBank/DDBJ databases">
        <title>Genome assembly of Danube salmon.</title>
        <authorList>
            <person name="Macqueen D.J."/>
            <person name="Gundappa M.K."/>
        </authorList>
    </citation>
    <scope>NUCLEOTIDE SEQUENCE [LARGE SCALE GENOMIC DNA]</scope>
</reference>
<feature type="region of interest" description="Disordered" evidence="1">
    <location>
        <begin position="1"/>
        <end position="26"/>
    </location>
</feature>
<evidence type="ECO:0000256" key="1">
    <source>
        <dbReference type="SAM" id="MobiDB-lite"/>
    </source>
</evidence>
<protein>
    <submittedName>
        <fullName evidence="2">Uncharacterized protein</fullName>
    </submittedName>
</protein>
<accession>A0A4W5R3T7</accession>
<keyword evidence="3" id="KW-1185">Reference proteome</keyword>
<reference evidence="2" key="2">
    <citation type="submission" date="2025-08" db="UniProtKB">
        <authorList>
            <consortium name="Ensembl"/>
        </authorList>
    </citation>
    <scope>IDENTIFICATION</scope>
</reference>
<evidence type="ECO:0000313" key="3">
    <source>
        <dbReference type="Proteomes" id="UP000314982"/>
    </source>
</evidence>
<dbReference type="STRING" id="62062.ENSHHUP00000084591"/>
<sequence length="123" mass="13164">KHKFNHKDQGGFPMPRKEGPADFPSQGLVHPSLENVCCTSLKSAVAALCNELAPELGHHPEETVSAVPGKVCTLLELLSTLQVKDSPANIFECQLAAHNWPSVVVNKNLFLTDLGVPGTAGRD</sequence>
<name>A0A4W5R3T7_9TELE</name>
<dbReference type="AlphaFoldDB" id="A0A4W5R3T7"/>
<reference evidence="2" key="3">
    <citation type="submission" date="2025-09" db="UniProtKB">
        <authorList>
            <consortium name="Ensembl"/>
        </authorList>
    </citation>
    <scope>IDENTIFICATION</scope>
</reference>
<dbReference type="GeneTree" id="ENSGT00990000211133"/>